<evidence type="ECO:0000256" key="7">
    <source>
        <dbReference type="ARBA" id="ARBA00023040"/>
    </source>
</evidence>
<evidence type="ECO:0000256" key="13">
    <source>
        <dbReference type="SAM" id="Phobius"/>
    </source>
</evidence>
<dbReference type="Pfam" id="PF07562">
    <property type="entry name" value="NCD3G"/>
    <property type="match status" value="1"/>
</dbReference>
<dbReference type="InterPro" id="IPR000337">
    <property type="entry name" value="GPCR_3"/>
</dbReference>
<dbReference type="InterPro" id="IPR038550">
    <property type="entry name" value="GPCR_3_9-Cys_sf"/>
</dbReference>
<keyword evidence="3" id="KW-1003">Cell membrane</keyword>
<evidence type="ECO:0000313" key="16">
    <source>
        <dbReference type="Proteomes" id="UP000261540"/>
    </source>
</evidence>
<keyword evidence="6 13" id="KW-1133">Transmembrane helix</keyword>
<dbReference type="InterPro" id="IPR028082">
    <property type="entry name" value="Peripla_BP_I"/>
</dbReference>
<keyword evidence="9" id="KW-0675">Receptor</keyword>
<keyword evidence="7" id="KW-0297">G-protein coupled receptor</keyword>
<dbReference type="PROSITE" id="PS50259">
    <property type="entry name" value="G_PROTEIN_RECEP_F3_4"/>
    <property type="match status" value="2"/>
</dbReference>
<keyword evidence="4 13" id="KW-0812">Transmembrane</keyword>
<feature type="transmembrane region" description="Helical" evidence="13">
    <location>
        <begin position="616"/>
        <end position="640"/>
    </location>
</feature>
<feature type="transmembrane region" description="Helical" evidence="13">
    <location>
        <begin position="740"/>
        <end position="764"/>
    </location>
</feature>
<feature type="region of interest" description="Disordered" evidence="12">
    <location>
        <begin position="787"/>
        <end position="832"/>
    </location>
</feature>
<evidence type="ECO:0000256" key="1">
    <source>
        <dbReference type="ARBA" id="ARBA00004651"/>
    </source>
</evidence>
<dbReference type="InterPro" id="IPR017978">
    <property type="entry name" value="GPCR_3_C"/>
</dbReference>
<feature type="transmembrane region" description="Helical" evidence="13">
    <location>
        <begin position="942"/>
        <end position="966"/>
    </location>
</feature>
<evidence type="ECO:0000256" key="5">
    <source>
        <dbReference type="ARBA" id="ARBA00022729"/>
    </source>
</evidence>
<keyword evidence="8 13" id="KW-0472">Membrane</keyword>
<dbReference type="GO" id="GO:0004930">
    <property type="term" value="F:G protein-coupled receptor activity"/>
    <property type="evidence" value="ECO:0007669"/>
    <property type="project" value="UniProtKB-KW"/>
</dbReference>
<feature type="transmembrane region" description="Helical" evidence="13">
    <location>
        <begin position="910"/>
        <end position="930"/>
    </location>
</feature>
<evidence type="ECO:0000256" key="9">
    <source>
        <dbReference type="ARBA" id="ARBA00023170"/>
    </source>
</evidence>
<dbReference type="GeneTree" id="ENSGT01150000286997"/>
<feature type="transmembrane region" description="Helical" evidence="13">
    <location>
        <begin position="1098"/>
        <end position="1123"/>
    </location>
</feature>
<dbReference type="PRINTS" id="PR00592">
    <property type="entry name" value="CASENSINGR"/>
</dbReference>
<dbReference type="FunFam" id="2.10.50.30:FF:000002">
    <property type="entry name" value="Vomeronasal 2 receptor, h1"/>
    <property type="match status" value="1"/>
</dbReference>
<keyword evidence="10" id="KW-0325">Glycoprotein</keyword>
<evidence type="ECO:0000256" key="10">
    <source>
        <dbReference type="ARBA" id="ARBA00023180"/>
    </source>
</evidence>
<dbReference type="GO" id="GO:0005886">
    <property type="term" value="C:plasma membrane"/>
    <property type="evidence" value="ECO:0007669"/>
    <property type="project" value="UniProtKB-SubCell"/>
</dbReference>
<feature type="transmembrane region" description="Helical" evidence="13">
    <location>
        <begin position="699"/>
        <end position="728"/>
    </location>
</feature>
<dbReference type="Proteomes" id="UP000261540">
    <property type="component" value="Unplaced"/>
</dbReference>
<reference evidence="15" key="1">
    <citation type="submission" date="2025-08" db="UniProtKB">
        <authorList>
            <consortium name="Ensembl"/>
        </authorList>
    </citation>
    <scope>IDENTIFICATION</scope>
</reference>
<evidence type="ECO:0000256" key="6">
    <source>
        <dbReference type="ARBA" id="ARBA00022989"/>
    </source>
</evidence>
<feature type="transmembrane region" description="Helical" evidence="13">
    <location>
        <begin position="871"/>
        <end position="898"/>
    </location>
</feature>
<dbReference type="PANTHER" id="PTHR24061">
    <property type="entry name" value="CALCIUM-SENSING RECEPTOR-RELATED"/>
    <property type="match status" value="1"/>
</dbReference>
<dbReference type="InterPro" id="IPR000068">
    <property type="entry name" value="GPCR_3_Ca_sens_rcpt-rel"/>
</dbReference>
<evidence type="ECO:0000256" key="4">
    <source>
        <dbReference type="ARBA" id="ARBA00022692"/>
    </source>
</evidence>
<feature type="transmembrane region" description="Helical" evidence="13">
    <location>
        <begin position="1025"/>
        <end position="1054"/>
    </location>
</feature>
<feature type="domain" description="G-protein coupled receptors family 3 profile" evidence="14">
    <location>
        <begin position="546"/>
        <end position="760"/>
    </location>
</feature>
<dbReference type="PRINTS" id="PR00248">
    <property type="entry name" value="GPCRMGR"/>
</dbReference>
<keyword evidence="11" id="KW-0807">Transducer</keyword>
<reference evidence="15" key="2">
    <citation type="submission" date="2025-09" db="UniProtKB">
        <authorList>
            <consortium name="Ensembl"/>
        </authorList>
    </citation>
    <scope>IDENTIFICATION</scope>
</reference>
<protein>
    <submittedName>
        <fullName evidence="15">Olfactory receptor C family, w1</fullName>
    </submittedName>
</protein>
<feature type="transmembrane region" description="Helical" evidence="13">
    <location>
        <begin position="545"/>
        <end position="572"/>
    </location>
</feature>
<keyword evidence="5" id="KW-0732">Signal</keyword>
<evidence type="ECO:0000256" key="11">
    <source>
        <dbReference type="ARBA" id="ARBA00023224"/>
    </source>
</evidence>
<evidence type="ECO:0000259" key="14">
    <source>
        <dbReference type="PROSITE" id="PS50259"/>
    </source>
</evidence>
<evidence type="ECO:0000256" key="3">
    <source>
        <dbReference type="ARBA" id="ARBA00022475"/>
    </source>
</evidence>
<evidence type="ECO:0000313" key="15">
    <source>
        <dbReference type="Ensembl" id="ENSPKIP00000027754.1"/>
    </source>
</evidence>
<comment type="subcellular location">
    <subcellularLocation>
        <location evidence="1">Cell membrane</location>
        <topology evidence="1">Multi-pass membrane protein</topology>
    </subcellularLocation>
</comment>
<dbReference type="STRING" id="1676925.ENSPKIP00000027754"/>
<dbReference type="PANTHER" id="PTHR24061:SF528">
    <property type="entry name" value="C-FAMILY ODORANT RECEPTOR OLFCD2-RELATED"/>
    <property type="match status" value="1"/>
</dbReference>
<dbReference type="AlphaFoldDB" id="A0A3B3SAI9"/>
<sequence>MFPIHSKGVEEERSFRTPPDQSRCRGFNLRVFRWSQAMVFFIEKINQDPSLLPNITLGYRLYDTCGIVGLSVKTAMSVISQPLKRIGGQCGPPSISLIIGDSGSTLSMAISRVLNLFRVPLVSYFASCACLSDKRKFPYFFRTIPSDVNQADALARLVKHLGWTWVGTVGADDDYGRTGIDMFTAAVTRLGVCVAYRVVIPKIPTRDRLQEMVKTIRRSTARVIVAFAIEEDIQPLIQELIHQNVTGKQWVASEAWVTSTLISTQENFASLSGTIGFGIRRADIPGFKHFLESLEPLAAPYNPFAREFWETQFQCSLNTTAPYAFTAELPQYGSICTGSESIRETNSIYNDVSQLRVTYNVHKAVYSVAQALHALLGCGRRKGCADPRELQPWQVVRFLKEVNYSNSFGDVVYFDENGDPVGSYDIINWQREGTGPVTYVTVGRFDATLPFGEQLVLQQADIVWHGGRREVPASVCSDTCHQGFRKATRTGQPVCCYDCVACAEGTFSNLTDQDDCTPCPEDFWSNAKRDGCVVKETEFLSYTEVFGLTLAAIAILGAVSTAAVAAIFSWHRDTPLVRANNSELSFLILCSLALCFLCALAFLGRPSAWSCQLRRTAFGLSFALCLSCLLSKTLVVLMAFRATLPGSNTARWFGPTQQRLGVFACTALQGLLCGVWLAEAPPYPVKNTWLYRDRIILECHLGSLAFFCCVLGYIGCLAGFCFILAFLARKLPDNFNEAKFITFSMLIFCAVWITFIPAHLPVCVSACAHVRCRRLCALTPATRASEKPHAQGSRFAATTASPAPRAPSATSQVRLREHQPGPSALHRSTQPLHPLLSDQDDCTPCPEDFWSNAKRDGCVVKETEFLSYTEVFGLTLAAIAILGAVSTAAVAAIFSWHRDTPLVRANNSELSFLILCSLALCFLCALAFLGRPSAWSCRLRRTAFGLSFALCLSCLLSKTLVVLMAFRATLPGSNTARWFGPTQQRLGVFACTALQGLLCGVWLAEAPPYPVKNTWLYRDRIILECHLGSLAFFCCVLGYIGCLAGFCFILAFLARKLPDNFNEAKFITFSMLIFCAVWITFIPAYVSSPGKFTVAVEIFAILASSYGLLFCIFAPKCYIIIFMPEKNTKKHLLSQRMAK</sequence>
<feature type="transmembrane region" description="Helical" evidence="13">
    <location>
        <begin position="584"/>
        <end position="604"/>
    </location>
</feature>
<accession>A0A3B3SAI9</accession>
<organism evidence="15 16">
    <name type="scientific">Paramormyrops kingsleyae</name>
    <dbReference type="NCBI Taxonomy" id="1676925"/>
    <lineage>
        <taxon>Eukaryota</taxon>
        <taxon>Metazoa</taxon>
        <taxon>Chordata</taxon>
        <taxon>Craniata</taxon>
        <taxon>Vertebrata</taxon>
        <taxon>Euteleostomi</taxon>
        <taxon>Actinopterygii</taxon>
        <taxon>Neopterygii</taxon>
        <taxon>Teleostei</taxon>
        <taxon>Osteoglossocephala</taxon>
        <taxon>Osteoglossomorpha</taxon>
        <taxon>Osteoglossiformes</taxon>
        <taxon>Mormyridae</taxon>
        <taxon>Paramormyrops</taxon>
    </lineage>
</organism>
<evidence type="ECO:0000256" key="2">
    <source>
        <dbReference type="ARBA" id="ARBA00007242"/>
    </source>
</evidence>
<keyword evidence="16" id="KW-1185">Reference proteome</keyword>
<feature type="transmembrane region" description="Helical" evidence="13">
    <location>
        <begin position="1066"/>
        <end position="1086"/>
    </location>
</feature>
<evidence type="ECO:0000256" key="12">
    <source>
        <dbReference type="SAM" id="MobiDB-lite"/>
    </source>
</evidence>
<feature type="compositionally biased region" description="Low complexity" evidence="12">
    <location>
        <begin position="796"/>
        <end position="811"/>
    </location>
</feature>
<dbReference type="SUPFAM" id="SSF53822">
    <property type="entry name" value="Periplasmic binding protein-like I"/>
    <property type="match status" value="1"/>
</dbReference>
<dbReference type="FunFam" id="3.40.50.2300:FF:000016">
    <property type="entry name" value="Taste 1 receptor member 2"/>
    <property type="match status" value="1"/>
</dbReference>
<proteinExistence type="inferred from homology"/>
<dbReference type="InterPro" id="IPR017979">
    <property type="entry name" value="GPCR_3_CS"/>
</dbReference>
<dbReference type="CDD" id="cd06364">
    <property type="entry name" value="PBP1_CaSR"/>
    <property type="match status" value="1"/>
</dbReference>
<dbReference type="PROSITE" id="PS00981">
    <property type="entry name" value="G_PROTEIN_RECEP_F3_3"/>
    <property type="match status" value="2"/>
</dbReference>
<dbReference type="Gene3D" id="2.10.50.30">
    <property type="entry name" value="GPCR, family 3, nine cysteines domain"/>
    <property type="match status" value="2"/>
</dbReference>
<dbReference type="Ensembl" id="ENSPKIT00000008525.1">
    <property type="protein sequence ID" value="ENSPKIP00000027754.1"/>
    <property type="gene ID" value="ENSPKIG00000009669.1"/>
</dbReference>
<dbReference type="Gene3D" id="3.40.50.2300">
    <property type="match status" value="2"/>
</dbReference>
<dbReference type="Pfam" id="PF00003">
    <property type="entry name" value="7tm_3"/>
    <property type="match status" value="2"/>
</dbReference>
<feature type="domain" description="G-protein coupled receptors family 3 profile" evidence="14">
    <location>
        <begin position="872"/>
        <end position="1136"/>
    </location>
</feature>
<comment type="similarity">
    <text evidence="2">Belongs to the G-protein coupled receptor 3 family.</text>
</comment>
<feature type="region of interest" description="Disordered" evidence="12">
    <location>
        <begin position="1"/>
        <end position="21"/>
    </location>
</feature>
<name>A0A3B3SAI9_9TELE</name>
<evidence type="ECO:0000256" key="8">
    <source>
        <dbReference type="ARBA" id="ARBA00023136"/>
    </source>
</evidence>
<dbReference type="Pfam" id="PF01094">
    <property type="entry name" value="ANF_receptor"/>
    <property type="match status" value="1"/>
</dbReference>
<dbReference type="InterPro" id="IPR001828">
    <property type="entry name" value="ANF_lig-bd_rcpt"/>
</dbReference>
<dbReference type="InterPro" id="IPR011500">
    <property type="entry name" value="GPCR_3_9-Cys_dom"/>
</dbReference>
<dbReference type="CDD" id="cd15283">
    <property type="entry name" value="7tmC_V2R_pheromone"/>
    <property type="match status" value="1"/>
</dbReference>